<protein>
    <submittedName>
        <fullName evidence="2">O-antigen polymerase</fullName>
    </submittedName>
</protein>
<feature type="transmembrane region" description="Helical" evidence="1">
    <location>
        <begin position="127"/>
        <end position="148"/>
    </location>
</feature>
<dbReference type="EMBL" id="CP137640">
    <property type="protein sequence ID" value="WVX80708.1"/>
    <property type="molecule type" value="Genomic_DNA"/>
</dbReference>
<feature type="transmembrane region" description="Helical" evidence="1">
    <location>
        <begin position="253"/>
        <end position="270"/>
    </location>
</feature>
<organism evidence="2 3">
    <name type="scientific">Niallia oryzisoli</name>
    <dbReference type="NCBI Taxonomy" id="1737571"/>
    <lineage>
        <taxon>Bacteria</taxon>
        <taxon>Bacillati</taxon>
        <taxon>Bacillota</taxon>
        <taxon>Bacilli</taxon>
        <taxon>Bacillales</taxon>
        <taxon>Bacillaceae</taxon>
        <taxon>Niallia</taxon>
    </lineage>
</organism>
<evidence type="ECO:0000313" key="2">
    <source>
        <dbReference type="EMBL" id="WVX80708.1"/>
    </source>
</evidence>
<feature type="transmembrane region" description="Helical" evidence="1">
    <location>
        <begin position="205"/>
        <end position="224"/>
    </location>
</feature>
<dbReference type="RefSeq" id="WP_338449639.1">
    <property type="nucleotide sequence ID" value="NZ_CP137640.1"/>
</dbReference>
<accession>A0ABZ2CCE4</accession>
<dbReference type="Proteomes" id="UP001357223">
    <property type="component" value="Chromosome"/>
</dbReference>
<feature type="transmembrane region" description="Helical" evidence="1">
    <location>
        <begin position="6"/>
        <end position="26"/>
    </location>
</feature>
<gene>
    <name evidence="2" type="ORF">R4Z09_26265</name>
</gene>
<name>A0ABZ2CCE4_9BACI</name>
<evidence type="ECO:0000313" key="3">
    <source>
        <dbReference type="Proteomes" id="UP001357223"/>
    </source>
</evidence>
<feature type="transmembrane region" description="Helical" evidence="1">
    <location>
        <begin position="398"/>
        <end position="422"/>
    </location>
</feature>
<feature type="transmembrane region" description="Helical" evidence="1">
    <location>
        <begin position="78"/>
        <end position="98"/>
    </location>
</feature>
<feature type="transmembrane region" description="Helical" evidence="1">
    <location>
        <begin position="177"/>
        <end position="198"/>
    </location>
</feature>
<feature type="transmembrane region" description="Helical" evidence="1">
    <location>
        <begin position="38"/>
        <end position="58"/>
    </location>
</feature>
<feature type="transmembrane region" description="Helical" evidence="1">
    <location>
        <begin position="363"/>
        <end position="386"/>
    </location>
</feature>
<evidence type="ECO:0000256" key="1">
    <source>
        <dbReference type="SAM" id="Phobius"/>
    </source>
</evidence>
<feature type="transmembrane region" description="Helical" evidence="1">
    <location>
        <begin position="428"/>
        <end position="450"/>
    </location>
</feature>
<keyword evidence="3" id="KW-1185">Reference proteome</keyword>
<dbReference type="NCBIfam" id="TIGR04370">
    <property type="entry name" value="glyco_rpt_poly"/>
    <property type="match status" value="1"/>
</dbReference>
<keyword evidence="1" id="KW-1133">Transmembrane helix</keyword>
<feature type="transmembrane region" description="Helical" evidence="1">
    <location>
        <begin position="230"/>
        <end position="246"/>
    </location>
</feature>
<proteinExistence type="predicted"/>
<sequence>MALIHIFTSLIVIFISKKLFIIAFGEMRINKYMPHTHLWLWQLIVLSLVGANLMVVGVRADIITNFVQNEQSYLFSLWSVYYTMLMFPVAIIFFNNIIGLKINKYFKLFLNKKVEYSYKDSDSRIKIFFYCMSIISIFVVVYLCYYNAPLFMYLTGRIDRVLNARVAYDRAFEGSKLIKNVIGESIIPLASYIAFAYYKFTKQKHWKIIFTILCMCALFISGANMSKSGLAWYFLPYVFIITSMNGKIPYKKLFKIILIIAPIPLYMYTVQYARAGFGITDIILNFYGGPLGRIFIGQIQSLPAYFEIFPDLYEFLLGKSISLFSYIGLPFIETARIAATYIEPVGVQEGWVNVANTFFIGDAYANFGLIGVLFSPIWVAFVYSIFYRLLVTHRKSPLSIGCYVFILNNLTESLTGSFFSAYVVNTRVISSLLFLLCIKIFVSLLGANNITTRNNNVKKINLY</sequence>
<reference evidence="2 3" key="1">
    <citation type="submission" date="2023-10" db="EMBL/GenBank/DDBJ databases">
        <title>Niallia locisalis sp.nov. isolated from a salt pond sample.</title>
        <authorList>
            <person name="Li X.-J."/>
            <person name="Dong L."/>
        </authorList>
    </citation>
    <scope>NUCLEOTIDE SEQUENCE [LARGE SCALE GENOMIC DNA]</scope>
    <source>
        <strain evidence="2 3">DSM 29761</strain>
    </source>
</reference>
<keyword evidence="1" id="KW-0472">Membrane</keyword>
<keyword evidence="1" id="KW-0812">Transmembrane</keyword>